<name>B1T175_9BURK</name>
<comment type="caution">
    <text evidence="1">The sequence shown here is derived from an EMBL/GenBank/DDBJ whole genome shotgun (WGS) entry which is preliminary data.</text>
</comment>
<reference evidence="1 2" key="1">
    <citation type="submission" date="2008-03" db="EMBL/GenBank/DDBJ databases">
        <title>Sequencing of the draft genome and assembly of Burkholderia ambifaria MEX-5.</title>
        <authorList>
            <consortium name="US DOE Joint Genome Institute (JGI-PGF)"/>
            <person name="Copeland A."/>
            <person name="Lucas S."/>
            <person name="Lapidus A."/>
            <person name="Glavina del Rio T."/>
            <person name="Dalin E."/>
            <person name="Tice H."/>
            <person name="Bruce D."/>
            <person name="Goodwin L."/>
            <person name="Pitluck S."/>
            <person name="Larimer F."/>
            <person name="Land M.L."/>
            <person name="Hauser L."/>
            <person name="Tiedje J."/>
            <person name="Richardson P."/>
        </authorList>
    </citation>
    <scope>NUCLEOTIDE SEQUENCE [LARGE SCALE GENOMIC DNA]</scope>
    <source>
        <strain evidence="1 2">MEX-5</strain>
    </source>
</reference>
<dbReference type="AlphaFoldDB" id="B1T175"/>
<protein>
    <submittedName>
        <fullName evidence="1">Uncharacterized protein</fullName>
    </submittedName>
</protein>
<evidence type="ECO:0000313" key="1">
    <source>
        <dbReference type="EMBL" id="EDT42658.1"/>
    </source>
</evidence>
<evidence type="ECO:0000313" key="2">
    <source>
        <dbReference type="Proteomes" id="UP000004814"/>
    </source>
</evidence>
<organism evidence="1 2">
    <name type="scientific">Burkholderia ambifaria MEX-5</name>
    <dbReference type="NCBI Taxonomy" id="396597"/>
    <lineage>
        <taxon>Bacteria</taxon>
        <taxon>Pseudomonadati</taxon>
        <taxon>Pseudomonadota</taxon>
        <taxon>Betaproteobacteria</taxon>
        <taxon>Burkholderiales</taxon>
        <taxon>Burkholderiaceae</taxon>
        <taxon>Burkholderia</taxon>
        <taxon>Burkholderia cepacia complex</taxon>
    </lineage>
</organism>
<sequence>MISDHVGIGREHPPAIADRIVFVRDLIRVVLDRHHAVQRIVFDGRLRKDVRISKVREVLRGPIAVAVVFVERLRLRCVVDDRAHHAVRIVRVIDVLPARPGLLRQQAGPVVRIQEHSATEIHVLRHPTEQIFFVHHRPAVRVGRRLDPPARHRRSDGTDRTRPAIVVTYVSSCGADGPDDSAFAVVVGPLSAAQRIDAGDSIARRVVLEALDAAPTIRQYRPRYLDETILRVVRVLGPAIQLVCRRAQIAKPVVLEHFAVPHRVPRFRDSRLLLPIIPLLGGQVAVRIARADEISKQVVVELRLGCKLDLRAICQRHLDGRLALEGQCPHRVVRQIGPVASAIPLGGYLPERVVRLHPVDRHVLRGLLDHADDVDVRNRIVTRAGQQITLTLDQDIAAGVLGQIAVFEFRVRRQRRRVEQETALGIARQRHFGKRTIVGLILQRGLTVVQRNRIDVRQRQAIRSGRLELEKTGALTARQRDPRIARRADGNVAGPHRQRHAGRIVGGVFDRVGIRTGPRYQAFRHHIPRELAVAQARDARVARHTVLHPRHHEVIGIGGLRMEHDRRLQIGEKAGGERRRAAAARQADRTHHDIELLAGCVVQIERHVEVAGAVTGQVDCERTGDRIAHDRALLVPGDGSLLSNFRDDVIGQMQRGIARRIQVQGLWRSPDITARRISQEPGAAAFPIGGDRFGRHGCIPARFDVNAITIAAQQSAGLSPVTAVRNSHENHLVVAGGQTARIDAERVGLTGSGLRQLPESRV</sequence>
<dbReference type="EMBL" id="ABLK01000032">
    <property type="protein sequence ID" value="EDT42658.1"/>
    <property type="molecule type" value="Genomic_DNA"/>
</dbReference>
<accession>B1T175</accession>
<proteinExistence type="predicted"/>
<gene>
    <name evidence="1" type="ORF">BamMEX5DRAFT_1541</name>
</gene>
<dbReference type="Proteomes" id="UP000004814">
    <property type="component" value="Unassembled WGS sequence"/>
</dbReference>